<dbReference type="GeneID" id="41328973"/>
<evidence type="ECO:0000259" key="3">
    <source>
        <dbReference type="PROSITE" id="PS51462"/>
    </source>
</evidence>
<keyword evidence="5" id="KW-1185">Reference proteome</keyword>
<dbReference type="EMBL" id="CP042905">
    <property type="protein sequence ID" value="QEE15150.1"/>
    <property type="molecule type" value="Genomic_DNA"/>
</dbReference>
<evidence type="ECO:0000313" key="4">
    <source>
        <dbReference type="EMBL" id="QEE15150.1"/>
    </source>
</evidence>
<dbReference type="Pfam" id="PF00293">
    <property type="entry name" value="NUDIX"/>
    <property type="match status" value="1"/>
</dbReference>
<evidence type="ECO:0000256" key="1">
    <source>
        <dbReference type="ARBA" id="ARBA00001946"/>
    </source>
</evidence>
<name>A0A5B9D8Q1_9ARCH</name>
<comment type="cofactor">
    <cofactor evidence="1">
        <name>Mg(2+)</name>
        <dbReference type="ChEBI" id="CHEBI:18420"/>
    </cofactor>
</comment>
<keyword evidence="2 4" id="KW-0378">Hydrolase</keyword>
<dbReference type="KEGG" id="psyt:DSAG12_00974"/>
<dbReference type="GO" id="GO:0016787">
    <property type="term" value="F:hydrolase activity"/>
    <property type="evidence" value="ECO:0007669"/>
    <property type="project" value="UniProtKB-KW"/>
</dbReference>
<dbReference type="GO" id="GO:0005829">
    <property type="term" value="C:cytosol"/>
    <property type="evidence" value="ECO:0007669"/>
    <property type="project" value="TreeGrafter"/>
</dbReference>
<dbReference type="PROSITE" id="PS51462">
    <property type="entry name" value="NUDIX"/>
    <property type="match status" value="1"/>
</dbReference>
<proteinExistence type="predicted"/>
<dbReference type="EC" id="3.6.-.-" evidence="4"/>
<dbReference type="SUPFAM" id="SSF55811">
    <property type="entry name" value="Nudix"/>
    <property type="match status" value="1"/>
</dbReference>
<dbReference type="Gene3D" id="3.90.79.10">
    <property type="entry name" value="Nucleoside Triphosphate Pyrophosphohydrolase"/>
    <property type="match status" value="1"/>
</dbReference>
<dbReference type="PANTHER" id="PTHR11839">
    <property type="entry name" value="UDP/ADP-SUGAR PYROPHOSPHATASE"/>
    <property type="match status" value="1"/>
</dbReference>
<evidence type="ECO:0000313" key="5">
    <source>
        <dbReference type="Proteomes" id="UP000321408"/>
    </source>
</evidence>
<dbReference type="GO" id="GO:0006753">
    <property type="term" value="P:nucleoside phosphate metabolic process"/>
    <property type="evidence" value="ECO:0007669"/>
    <property type="project" value="TreeGrafter"/>
</dbReference>
<gene>
    <name evidence="4" type="ORF">DSAG12_00974</name>
</gene>
<protein>
    <submittedName>
        <fullName evidence="4">NUDIX hydrolase</fullName>
        <ecNumber evidence="4">3.6.-.-</ecNumber>
    </submittedName>
</protein>
<dbReference type="AlphaFoldDB" id="A0A5B9D8Q1"/>
<dbReference type="PANTHER" id="PTHR11839:SF18">
    <property type="entry name" value="NUDIX HYDROLASE DOMAIN-CONTAINING PROTEIN"/>
    <property type="match status" value="1"/>
</dbReference>
<dbReference type="RefSeq" id="WP_147662071.1">
    <property type="nucleotide sequence ID" value="NZ_CP042905.2"/>
</dbReference>
<dbReference type="InterPro" id="IPR020084">
    <property type="entry name" value="NUDIX_hydrolase_CS"/>
</dbReference>
<dbReference type="CDD" id="cd03424">
    <property type="entry name" value="NUDIX_ADPRase_Nudt5_UGPPase_Nudt14"/>
    <property type="match status" value="1"/>
</dbReference>
<dbReference type="InterPro" id="IPR000086">
    <property type="entry name" value="NUDIX_hydrolase_dom"/>
</dbReference>
<organism evidence="4 5">
    <name type="scientific">Promethearchaeum syntrophicum</name>
    <dbReference type="NCBI Taxonomy" id="2594042"/>
    <lineage>
        <taxon>Archaea</taxon>
        <taxon>Promethearchaeati</taxon>
        <taxon>Promethearchaeota</taxon>
        <taxon>Promethearchaeia</taxon>
        <taxon>Promethearchaeales</taxon>
        <taxon>Promethearchaeaceae</taxon>
        <taxon>Promethearchaeum</taxon>
    </lineage>
</organism>
<feature type="domain" description="Nudix hydrolase" evidence="3">
    <location>
        <begin position="41"/>
        <end position="178"/>
    </location>
</feature>
<sequence>MLENWKLLKLKTIFKSLPFNLLKKKYRNPITKEKFDSFVLDAPDWANIVAINEKNEILLVRQFRFGTDKIELEIPGGCLDKGEDPKKGAQRELREETGYHVDLENLSEIGVVDANPAIQNNRCYTFLAEKISSLGEQNLDPDEIIEFEFASQEQVRNYIRNGEITNTYIIAAFHWLALQKELN</sequence>
<dbReference type="PROSITE" id="PS00893">
    <property type="entry name" value="NUDIX_BOX"/>
    <property type="match status" value="1"/>
</dbReference>
<reference evidence="4 5" key="1">
    <citation type="journal article" date="2020" name="Nature">
        <title>Isolation of an archaeon at the prokaryote-eukaryote interface.</title>
        <authorList>
            <person name="Imachi H."/>
            <person name="Nobu M.K."/>
            <person name="Nakahara N."/>
            <person name="Morono Y."/>
            <person name="Ogawara M."/>
            <person name="Takaki Y."/>
            <person name="Takano Y."/>
            <person name="Uematsu K."/>
            <person name="Ikuta T."/>
            <person name="Ito M."/>
            <person name="Matsui Y."/>
            <person name="Miyazaki M."/>
            <person name="Murata K."/>
            <person name="Saito Y."/>
            <person name="Sakai S."/>
            <person name="Song C."/>
            <person name="Tasumi E."/>
            <person name="Yamanaka Y."/>
            <person name="Yamaguchi T."/>
            <person name="Kamagata Y."/>
            <person name="Tamaki H."/>
            <person name="Takai K."/>
        </authorList>
    </citation>
    <scope>NUCLEOTIDE SEQUENCE [LARGE SCALE GENOMIC DNA]</scope>
    <source>
        <strain evidence="4 5">MK-D1</strain>
    </source>
</reference>
<dbReference type="GO" id="GO:0019693">
    <property type="term" value="P:ribose phosphate metabolic process"/>
    <property type="evidence" value="ECO:0007669"/>
    <property type="project" value="TreeGrafter"/>
</dbReference>
<dbReference type="OrthoDB" id="104705at2157"/>
<accession>A0A5B9D8Q1</accession>
<reference evidence="4 5" key="2">
    <citation type="journal article" date="2024" name="Int. J. Syst. Evol. Microbiol.">
        <title>Promethearchaeum syntrophicum gen. nov., sp. nov., an anaerobic, obligately syntrophic archaeon, the first isolate of the lineage 'Asgard' archaea, and proposal of the new archaeal phylum Promethearchaeota phyl. nov. and kingdom Promethearchaeati regn. nov.</title>
        <authorList>
            <person name="Imachi H."/>
            <person name="Nobu M.K."/>
            <person name="Kato S."/>
            <person name="Takaki Y."/>
            <person name="Miyazaki M."/>
            <person name="Miyata M."/>
            <person name="Ogawara M."/>
            <person name="Saito Y."/>
            <person name="Sakai S."/>
            <person name="Tahara Y.O."/>
            <person name="Takano Y."/>
            <person name="Tasumi E."/>
            <person name="Uematsu K."/>
            <person name="Yoshimura T."/>
            <person name="Itoh T."/>
            <person name="Ohkuma M."/>
            <person name="Takai K."/>
        </authorList>
    </citation>
    <scope>NUCLEOTIDE SEQUENCE [LARGE SCALE GENOMIC DNA]</scope>
    <source>
        <strain evidence="4 5">MK-D1</strain>
    </source>
</reference>
<dbReference type="Proteomes" id="UP000321408">
    <property type="component" value="Chromosome"/>
</dbReference>
<evidence type="ECO:0000256" key="2">
    <source>
        <dbReference type="ARBA" id="ARBA00022801"/>
    </source>
</evidence>
<dbReference type="InterPro" id="IPR015797">
    <property type="entry name" value="NUDIX_hydrolase-like_dom_sf"/>
</dbReference>